<evidence type="ECO:0008006" key="3">
    <source>
        <dbReference type="Google" id="ProtNLM"/>
    </source>
</evidence>
<dbReference type="RefSeq" id="WP_237856649.1">
    <property type="nucleotide sequence ID" value="NZ_JAKLWS010000076.1"/>
</dbReference>
<evidence type="ECO:0000313" key="2">
    <source>
        <dbReference type="Proteomes" id="UP001165366"/>
    </source>
</evidence>
<gene>
    <name evidence="1" type="ORF">L6773_21185</name>
</gene>
<accession>A0ABS9KJS6</accession>
<dbReference type="EMBL" id="JAKLWS010000076">
    <property type="protein sequence ID" value="MCG2591096.1"/>
    <property type="molecule type" value="Genomic_DNA"/>
</dbReference>
<sequence>MISKKNVIQGLEKLPDHFSIDDLLDQLLLIEKVELGLQQSKNNETVSTEEAKKKLDKWLK</sequence>
<name>A0ABS9KJS6_9BACT</name>
<proteinExistence type="predicted"/>
<evidence type="ECO:0000313" key="1">
    <source>
        <dbReference type="EMBL" id="MCG2591096.1"/>
    </source>
</evidence>
<comment type="caution">
    <text evidence="1">The sequence shown here is derived from an EMBL/GenBank/DDBJ whole genome shotgun (WGS) entry which is preliminary data.</text>
</comment>
<keyword evidence="2" id="KW-1185">Reference proteome</keyword>
<reference evidence="1" key="2">
    <citation type="submission" date="2024-05" db="EMBL/GenBank/DDBJ databases">
        <title>Rhodohalobacter halophilus gen. nov., sp. nov., a moderately halophilic member of the family Balneolaceae.</title>
        <authorList>
            <person name="Xia J."/>
        </authorList>
    </citation>
    <scope>NUCLEOTIDE SEQUENCE</scope>
    <source>
        <strain evidence="1">WB101</strain>
    </source>
</reference>
<organism evidence="1 2">
    <name type="scientific">Rhodohalobacter sulfatireducens</name>
    <dbReference type="NCBI Taxonomy" id="2911366"/>
    <lineage>
        <taxon>Bacteria</taxon>
        <taxon>Pseudomonadati</taxon>
        <taxon>Balneolota</taxon>
        <taxon>Balneolia</taxon>
        <taxon>Balneolales</taxon>
        <taxon>Balneolaceae</taxon>
        <taxon>Rhodohalobacter</taxon>
    </lineage>
</organism>
<reference evidence="1" key="1">
    <citation type="submission" date="2022-01" db="EMBL/GenBank/DDBJ databases">
        <authorList>
            <person name="Wang Y."/>
        </authorList>
    </citation>
    <scope>NUCLEOTIDE SEQUENCE</scope>
    <source>
        <strain evidence="1">WB101</strain>
    </source>
</reference>
<dbReference type="Proteomes" id="UP001165366">
    <property type="component" value="Unassembled WGS sequence"/>
</dbReference>
<protein>
    <recommendedName>
        <fullName evidence="3">Addiction module component</fullName>
    </recommendedName>
</protein>